<evidence type="ECO:0000313" key="2">
    <source>
        <dbReference type="Proteomes" id="UP000501726"/>
    </source>
</evidence>
<dbReference type="EMBL" id="AP021889">
    <property type="protein sequence ID" value="BBP44901.1"/>
    <property type="molecule type" value="Genomic_DNA"/>
</dbReference>
<protein>
    <submittedName>
        <fullName evidence="1">Glycosyl transferase</fullName>
    </submittedName>
</protein>
<dbReference type="Proteomes" id="UP000501726">
    <property type="component" value="Chromosome"/>
</dbReference>
<keyword evidence="1" id="KW-0808">Transferase</keyword>
<gene>
    <name evidence="1" type="ORF">THMIRHAS_02740</name>
</gene>
<dbReference type="GO" id="GO:0016740">
    <property type="term" value="F:transferase activity"/>
    <property type="evidence" value="ECO:0007669"/>
    <property type="project" value="UniProtKB-KW"/>
</dbReference>
<organism evidence="1 2">
    <name type="scientific">Thiosulfatimonas sediminis</name>
    <dbReference type="NCBI Taxonomy" id="2675054"/>
    <lineage>
        <taxon>Bacteria</taxon>
        <taxon>Pseudomonadati</taxon>
        <taxon>Pseudomonadota</taxon>
        <taxon>Gammaproteobacteria</taxon>
        <taxon>Thiotrichales</taxon>
        <taxon>Piscirickettsiaceae</taxon>
        <taxon>Thiosulfatimonas</taxon>
    </lineage>
</organism>
<sequence length="403" mass="45602">MSDFFQNGTVTTFHNLTDRKVEELESDLLKFSQQNRLGLILPSLFSELEAPALKNIVQELSKVPYLSQTVIGLDRADAKQFDFAKGFFADLGQAHQILWNDGPRLQKVWNKLKDKGLAPTEPGKGTNVWGCYGYVLAADQVDVVALHDCDIITYQRDLLARLLYPVAHPTFNFVFSKGYYARHADGKLNGRVARLLVTPLLRALEQVVGPDELLCYLDSFRYPLAGEFAMNVQALKDMRIPADWGLEIGILAEMRRNYSNRRICQVDIADVYDHKHQDLSVQDQTQGLARMSQDISKSLFRKLATRGHVFSRGTMRSVRAVYLRTALDQLESYAFDAEMNGLTLDLHAEEQAIEMFARSIMAAGDVYLDNTEERPFLPNWNRVASACPTVLEELFEAVALDNQ</sequence>
<reference evidence="2" key="1">
    <citation type="submission" date="2019-11" db="EMBL/GenBank/DDBJ databases">
        <title>Isolation and characterization of two novel species in the genus Thiomicrorhabdus.</title>
        <authorList>
            <person name="Mochizuki J."/>
            <person name="Kojima H."/>
            <person name="Fukui M."/>
        </authorList>
    </citation>
    <scope>NUCLEOTIDE SEQUENCE [LARGE SCALE GENOMIC DNA]</scope>
    <source>
        <strain evidence="2">aks77</strain>
    </source>
</reference>
<dbReference type="AlphaFoldDB" id="A0A6F8PRZ9"/>
<proteinExistence type="predicted"/>
<accession>A0A6F8PRZ9</accession>
<dbReference type="Gene3D" id="3.90.550.10">
    <property type="entry name" value="Spore Coat Polysaccharide Biosynthesis Protein SpsA, Chain A"/>
    <property type="match status" value="1"/>
</dbReference>
<dbReference type="SUPFAM" id="SSF53448">
    <property type="entry name" value="Nucleotide-diphospho-sugar transferases"/>
    <property type="match status" value="1"/>
</dbReference>
<dbReference type="KEGG" id="tse:THMIRHAS_02740"/>
<name>A0A6F8PRZ9_9GAMM</name>
<evidence type="ECO:0000313" key="1">
    <source>
        <dbReference type="EMBL" id="BBP44901.1"/>
    </source>
</evidence>
<dbReference type="RefSeq" id="WP_173269743.1">
    <property type="nucleotide sequence ID" value="NZ_AP021889.1"/>
</dbReference>
<keyword evidence="2" id="KW-1185">Reference proteome</keyword>
<dbReference type="InterPro" id="IPR029044">
    <property type="entry name" value="Nucleotide-diphossugar_trans"/>
</dbReference>